<evidence type="ECO:0000256" key="1">
    <source>
        <dbReference type="ARBA" id="ARBA00007806"/>
    </source>
</evidence>
<dbReference type="PANTHER" id="PTHR22762">
    <property type="entry name" value="ALPHA-GLUCOSIDASE"/>
    <property type="match status" value="1"/>
</dbReference>
<feature type="domain" description="Glycosyl hydrolase family 31 C-terminal" evidence="6">
    <location>
        <begin position="657"/>
        <end position="742"/>
    </location>
</feature>
<dbReference type="InterPro" id="IPR000322">
    <property type="entry name" value="Glyco_hydro_31_TIM"/>
</dbReference>
<evidence type="ECO:0000313" key="8">
    <source>
        <dbReference type="Proteomes" id="UP000631535"/>
    </source>
</evidence>
<feature type="compositionally biased region" description="Basic and acidic residues" evidence="3">
    <location>
        <begin position="273"/>
        <end position="289"/>
    </location>
</feature>
<protein>
    <submittedName>
        <fullName evidence="7">Glycosyl hydrolase</fullName>
    </submittedName>
</protein>
<accession>A0ABQ2M1J7</accession>
<dbReference type="InterPro" id="IPR017853">
    <property type="entry name" value="GH"/>
</dbReference>
<reference evidence="8" key="1">
    <citation type="journal article" date="2019" name="Int. J. Syst. Evol. Microbiol.">
        <title>The Global Catalogue of Microorganisms (GCM) 10K type strain sequencing project: providing services to taxonomists for standard genome sequencing and annotation.</title>
        <authorList>
            <consortium name="The Broad Institute Genomics Platform"/>
            <consortium name="The Broad Institute Genome Sequencing Center for Infectious Disease"/>
            <person name="Wu L."/>
            <person name="Ma J."/>
        </authorList>
    </citation>
    <scope>NUCLEOTIDE SEQUENCE [LARGE SCALE GENOMIC DNA]</scope>
    <source>
        <strain evidence="8">CGMCC 4.7178</strain>
    </source>
</reference>
<dbReference type="CDD" id="cd14752">
    <property type="entry name" value="GH31_N"/>
    <property type="match status" value="1"/>
</dbReference>
<feature type="region of interest" description="Disordered" evidence="3">
    <location>
        <begin position="269"/>
        <end position="289"/>
    </location>
</feature>
<proteinExistence type="inferred from homology"/>
<feature type="domain" description="Glycoside hydrolase family 31 TIM barrel" evidence="4">
    <location>
        <begin position="318"/>
        <end position="648"/>
    </location>
</feature>
<dbReference type="GO" id="GO:0016787">
    <property type="term" value="F:hydrolase activity"/>
    <property type="evidence" value="ECO:0007669"/>
    <property type="project" value="UniProtKB-KW"/>
</dbReference>
<evidence type="ECO:0000259" key="4">
    <source>
        <dbReference type="Pfam" id="PF01055"/>
    </source>
</evidence>
<keyword evidence="2" id="KW-0326">Glycosidase</keyword>
<dbReference type="Proteomes" id="UP000631535">
    <property type="component" value="Unassembled WGS sequence"/>
</dbReference>
<dbReference type="InterPro" id="IPR013780">
    <property type="entry name" value="Glyco_hydro_b"/>
</dbReference>
<dbReference type="RefSeq" id="WP_189036200.1">
    <property type="nucleotide sequence ID" value="NZ_BMMP01000003.1"/>
</dbReference>
<comment type="similarity">
    <text evidence="1 2">Belongs to the glycosyl hydrolase 31 family.</text>
</comment>
<dbReference type="PANTHER" id="PTHR22762:SF120">
    <property type="entry name" value="HETEROGLYCAN GLUCOSIDASE 1"/>
    <property type="match status" value="1"/>
</dbReference>
<dbReference type="Gene3D" id="3.20.20.80">
    <property type="entry name" value="Glycosidases"/>
    <property type="match status" value="1"/>
</dbReference>
<evidence type="ECO:0000313" key="7">
    <source>
        <dbReference type="EMBL" id="GGO45761.1"/>
    </source>
</evidence>
<gene>
    <name evidence="7" type="ORF">GCM10012287_14520</name>
</gene>
<dbReference type="InterPro" id="IPR011013">
    <property type="entry name" value="Gal_mutarotase_sf_dom"/>
</dbReference>
<feature type="compositionally biased region" description="Gly residues" evidence="3">
    <location>
        <begin position="158"/>
        <end position="181"/>
    </location>
</feature>
<organism evidence="7 8">
    <name type="scientific">Streptomyces daqingensis</name>
    <dbReference type="NCBI Taxonomy" id="1472640"/>
    <lineage>
        <taxon>Bacteria</taxon>
        <taxon>Bacillati</taxon>
        <taxon>Actinomycetota</taxon>
        <taxon>Actinomycetes</taxon>
        <taxon>Kitasatosporales</taxon>
        <taxon>Streptomycetaceae</taxon>
        <taxon>Streptomyces</taxon>
    </lineage>
</organism>
<feature type="region of interest" description="Disordered" evidence="3">
    <location>
        <begin position="148"/>
        <end position="192"/>
    </location>
</feature>
<feature type="region of interest" description="Disordered" evidence="3">
    <location>
        <begin position="473"/>
        <end position="503"/>
    </location>
</feature>
<evidence type="ECO:0000259" key="5">
    <source>
        <dbReference type="Pfam" id="PF13802"/>
    </source>
</evidence>
<keyword evidence="2 7" id="KW-0378">Hydrolase</keyword>
<evidence type="ECO:0000256" key="3">
    <source>
        <dbReference type="SAM" id="MobiDB-lite"/>
    </source>
</evidence>
<evidence type="ECO:0000259" key="6">
    <source>
        <dbReference type="Pfam" id="PF21365"/>
    </source>
</evidence>
<keyword evidence="8" id="KW-1185">Reference proteome</keyword>
<evidence type="ECO:0000256" key="2">
    <source>
        <dbReference type="RuleBase" id="RU361185"/>
    </source>
</evidence>
<feature type="domain" description="Glycoside hydrolase family 31 N-terminal" evidence="5">
    <location>
        <begin position="197"/>
        <end position="266"/>
    </location>
</feature>
<name>A0ABQ2M1J7_9ACTN</name>
<dbReference type="SUPFAM" id="SSF51445">
    <property type="entry name" value="(Trans)glycosidases"/>
    <property type="match status" value="1"/>
</dbReference>
<comment type="caution">
    <text evidence="7">The sequence shown here is derived from an EMBL/GenBank/DDBJ whole genome shotgun (WGS) entry which is preliminary data.</text>
</comment>
<dbReference type="InterPro" id="IPR025887">
    <property type="entry name" value="Glyco_hydro_31_N_dom"/>
</dbReference>
<dbReference type="Gene3D" id="2.60.40.1760">
    <property type="entry name" value="glycosyl hydrolase (family 31)"/>
    <property type="match status" value="1"/>
</dbReference>
<dbReference type="SUPFAM" id="SSF74650">
    <property type="entry name" value="Galactose mutarotase-like"/>
    <property type="match status" value="1"/>
</dbReference>
<dbReference type="Gene3D" id="2.60.40.1180">
    <property type="entry name" value="Golgi alpha-mannosidase II"/>
    <property type="match status" value="1"/>
</dbReference>
<feature type="compositionally biased region" description="Basic and acidic residues" evidence="3">
    <location>
        <begin position="484"/>
        <end position="503"/>
    </location>
</feature>
<dbReference type="InterPro" id="IPR048395">
    <property type="entry name" value="Glyco_hydro_31_C"/>
</dbReference>
<dbReference type="EMBL" id="BMMP01000003">
    <property type="protein sequence ID" value="GGO45761.1"/>
    <property type="molecule type" value="Genomic_DNA"/>
</dbReference>
<dbReference type="Pfam" id="PF01055">
    <property type="entry name" value="Glyco_hydro_31_2nd"/>
    <property type="match status" value="1"/>
</dbReference>
<dbReference type="SUPFAM" id="SSF51011">
    <property type="entry name" value="Glycosyl hydrolase domain"/>
    <property type="match status" value="1"/>
</dbReference>
<dbReference type="Pfam" id="PF21365">
    <property type="entry name" value="Glyco_hydro_31_3rd"/>
    <property type="match status" value="1"/>
</dbReference>
<sequence>MDARDLVRSVIWVGTAWRERQARTPWGRRREGAEALRQARTERARVPGAACGAQARPGGGVIRFERSTLCVRVAVGGAVFLGWDGAEPAPSYALADPVPEPDGRAELEPDKAGGWRVVSERLLVTVSRHGAVEVRTPGGELLRRELPPRWWESTATGGERGPAGGHRPGGGPVAPGHTGGGEPPPGSAGRARWLQRSEVAADARFFGLGARACGPALRNGSYRLWNADHGPAGPDTGPLPVTMPLQLVVADVGTHLVFHDNSWDGRVTIAEGEEGRGSGHDRPGRSETRMDGGPLRYWVIAGPPARVLHGWARLSGAPALPPGWALGHQHSGSGTGTEREVRATAAAYRDRGLPLAAVHLGAEHLDACRAFTTDTARFPDLPSLAGELRAGGVRLVSVVDPAVVPEPGNAVYDSGTAVDAFARDGDGRPVQPVPRRPGKALLPDFTEPRVRQWWGELYAERLAQGFAGVAHELNEPSRQAAPGGDERTMPRPARHSMEGRGGDHREAHNVYALAMARAAHAGLMRLRPSERPFLLSRSGWAGMQRYGGTWPGESAADWQALRASLACVVGLGLCGVPYSGPYIAGVASAPSPELYLRWFQLAAYLPLFRTRGAKGAGMSVPWGFGTQVLAHCSAAMAERERLRPYFSTLAQLAHRTGAPYVRPLWWQHPRDRALRECGDAFLLGDALLVAPVFEAGARRRTVRLPHGRWYDTATRAVHEGPGEVQLDAPLSRIPVLARAGAAVPVASPEGGTELEVWPPAPGRRGSGLVIPDTGEGWERQPPERFTVSVEEGRTVVTRQDGTAAGYPVRVRN</sequence>
<dbReference type="Pfam" id="PF13802">
    <property type="entry name" value="Gal_mutarotas_2"/>
    <property type="match status" value="1"/>
</dbReference>